<feature type="non-terminal residue" evidence="1">
    <location>
        <position position="1"/>
    </location>
</feature>
<evidence type="ECO:0000313" key="2">
    <source>
        <dbReference type="Proteomes" id="UP001144036"/>
    </source>
</evidence>
<evidence type="ECO:0000313" key="1">
    <source>
        <dbReference type="EMBL" id="MDA0638932.1"/>
    </source>
</evidence>
<dbReference type="EMBL" id="JAPNNL010000326">
    <property type="protein sequence ID" value="MDA0638932.1"/>
    <property type="molecule type" value="Genomic_DNA"/>
</dbReference>
<gene>
    <name evidence="1" type="ORF">OUY22_36445</name>
</gene>
<comment type="caution">
    <text evidence="1">The sequence shown here is derived from an EMBL/GenBank/DDBJ whole genome shotgun (WGS) entry which is preliminary data.</text>
</comment>
<dbReference type="RefSeq" id="WP_270159874.1">
    <property type="nucleotide sequence ID" value="NZ_JAPNNL010000326.1"/>
</dbReference>
<keyword evidence="2" id="KW-1185">Reference proteome</keyword>
<organism evidence="1 2">
    <name type="scientific">Nonomuraea corallina</name>
    <dbReference type="NCBI Taxonomy" id="2989783"/>
    <lineage>
        <taxon>Bacteria</taxon>
        <taxon>Bacillati</taxon>
        <taxon>Actinomycetota</taxon>
        <taxon>Actinomycetes</taxon>
        <taxon>Streptosporangiales</taxon>
        <taxon>Streptosporangiaceae</taxon>
        <taxon>Nonomuraea</taxon>
    </lineage>
</organism>
<dbReference type="Proteomes" id="UP001144036">
    <property type="component" value="Unassembled WGS sequence"/>
</dbReference>
<proteinExistence type="predicted"/>
<evidence type="ECO:0008006" key="3">
    <source>
        <dbReference type="Google" id="ProtNLM"/>
    </source>
</evidence>
<sequence>QGDVAAPPVAAISPASVRLGERRTGTFRLTCTGECRVTSFSGSNGIAVSGNAFTVRAPAARPGCAGPPVTESGVITVHWTGTAPGGEESADGTLTMMVSWTVAADPGALIPDSDGGGYWSNCPRARE</sequence>
<name>A0ABT4SP29_9ACTN</name>
<protein>
    <recommendedName>
        <fullName evidence="3">Serine/threonine protein kinase</fullName>
    </recommendedName>
</protein>
<accession>A0ABT4SP29</accession>
<reference evidence="1" key="1">
    <citation type="submission" date="2022-11" db="EMBL/GenBank/DDBJ databases">
        <title>Nonomuraea corallina sp. nov., a new species of the genus Nonomuraea isolated from sea side sediment in Thai sea.</title>
        <authorList>
            <person name="Ngamcharungchit C."/>
            <person name="Matsumoto A."/>
            <person name="Suriyachadkun C."/>
            <person name="Panbangred W."/>
            <person name="Inahashi Y."/>
            <person name="Intra B."/>
        </authorList>
    </citation>
    <scope>NUCLEOTIDE SEQUENCE</scope>
    <source>
        <strain evidence="1">MCN248</strain>
    </source>
</reference>